<dbReference type="Pfam" id="PF14846">
    <property type="entry name" value="DUF4485"/>
    <property type="match status" value="1"/>
</dbReference>
<evidence type="ECO:0000256" key="1">
    <source>
        <dbReference type="SAM" id="MobiDB-lite"/>
    </source>
</evidence>
<organism evidence="3 4">
    <name type="scientific">Drosophila guanche</name>
    <name type="common">Fruit fly</name>
    <dbReference type="NCBI Taxonomy" id="7266"/>
    <lineage>
        <taxon>Eukaryota</taxon>
        <taxon>Metazoa</taxon>
        <taxon>Ecdysozoa</taxon>
        <taxon>Arthropoda</taxon>
        <taxon>Hexapoda</taxon>
        <taxon>Insecta</taxon>
        <taxon>Pterygota</taxon>
        <taxon>Neoptera</taxon>
        <taxon>Endopterygota</taxon>
        <taxon>Diptera</taxon>
        <taxon>Brachycera</taxon>
        <taxon>Muscomorpha</taxon>
        <taxon>Ephydroidea</taxon>
        <taxon>Drosophilidae</taxon>
        <taxon>Drosophila</taxon>
        <taxon>Sophophora</taxon>
    </lineage>
</organism>
<dbReference type="OrthoDB" id="6599871at2759"/>
<evidence type="ECO:0000259" key="2">
    <source>
        <dbReference type="Pfam" id="PF14846"/>
    </source>
</evidence>
<sequence length="194" mass="22264">MERTPGGGVMKCFNKKMGKDFAHPNRYEISDRNRSGGSRTGQDSDGRQRLNEMDALERDFERNIVQLESSLGYLDLREKSMATEWIQKLWAFQPNVTEAKARNAILTYLIMSIDDNVFKREPFNKSPPFGTLSGIQAVMPITQNTMCLEPPSENVKRRYMAELFKNCFDSGNFLSQLPVPRDGSFVIFHMRPNI</sequence>
<evidence type="ECO:0000313" key="3">
    <source>
        <dbReference type="EMBL" id="SPP76703.1"/>
    </source>
</evidence>
<keyword evidence="4" id="KW-1185">Reference proteome</keyword>
<gene>
    <name evidence="3" type="ORF">DGUA_6G007269</name>
</gene>
<name>A0A3B0J8S0_DROGU</name>
<feature type="region of interest" description="Disordered" evidence="1">
    <location>
        <begin position="23"/>
        <end position="49"/>
    </location>
</feature>
<dbReference type="AlphaFoldDB" id="A0A3B0J8S0"/>
<dbReference type="InterPro" id="IPR027831">
    <property type="entry name" value="DUF4485"/>
</dbReference>
<dbReference type="Proteomes" id="UP000268350">
    <property type="component" value="Unassembled WGS sequence"/>
</dbReference>
<feature type="compositionally biased region" description="Basic and acidic residues" evidence="1">
    <location>
        <begin position="23"/>
        <end position="34"/>
    </location>
</feature>
<proteinExistence type="predicted"/>
<protein>
    <recommendedName>
        <fullName evidence="2">DUF4485 domain-containing protein</fullName>
    </recommendedName>
</protein>
<dbReference type="OMA" id="NDFMYYL"/>
<dbReference type="EMBL" id="OUUW01000002">
    <property type="protein sequence ID" value="SPP76703.1"/>
    <property type="molecule type" value="Genomic_DNA"/>
</dbReference>
<reference evidence="4" key="1">
    <citation type="submission" date="2018-01" db="EMBL/GenBank/DDBJ databases">
        <authorList>
            <person name="Alioto T."/>
            <person name="Alioto T."/>
        </authorList>
    </citation>
    <scope>NUCLEOTIDE SEQUENCE [LARGE SCALE GENOMIC DNA]</scope>
</reference>
<evidence type="ECO:0000313" key="4">
    <source>
        <dbReference type="Proteomes" id="UP000268350"/>
    </source>
</evidence>
<feature type="domain" description="DUF4485" evidence="2">
    <location>
        <begin position="56"/>
        <end position="136"/>
    </location>
</feature>
<accession>A0A3B0J8S0</accession>